<evidence type="ECO:0000256" key="3">
    <source>
        <dbReference type="ARBA" id="ARBA00022692"/>
    </source>
</evidence>
<name>A0A1I4CKR9_9RHOB</name>
<comment type="subcellular location">
    <subcellularLocation>
        <location evidence="1">Membrane</location>
    </subcellularLocation>
</comment>
<evidence type="ECO:0000256" key="6">
    <source>
        <dbReference type="ARBA" id="ARBA00023136"/>
    </source>
</evidence>
<dbReference type="GO" id="GO:0016020">
    <property type="term" value="C:membrane"/>
    <property type="evidence" value="ECO:0007669"/>
    <property type="project" value="UniProtKB-SubCell"/>
</dbReference>
<proteinExistence type="predicted"/>
<dbReference type="InterPro" id="IPR002123">
    <property type="entry name" value="Plipid/glycerol_acylTrfase"/>
</dbReference>
<dbReference type="PANTHER" id="PTHR23063:SF52">
    <property type="entry name" value="LYSOPHOSPHATIDYLCHOLINE ACYLTRANSFERASE"/>
    <property type="match status" value="1"/>
</dbReference>
<keyword evidence="6 8" id="KW-0472">Membrane</keyword>
<sequence>MTWQDADPPAHVPLTPRAVLRVLRRAVPMGTLVFGGLGLLLALRPLEAAFHGPRRPWTPHITRGVCRGALWFMGLPRITQGTPMPQGGALVANHISWLDIFVLNAGGCVVFVSKAEVAKWPGIGWLARATGTVFVTRDRKAAARDVALLTARLELGQTLVFFPEGTSSDGAQVLPFKPVLFAPLIAKGMHVQPVTLSYKAPDGADRRAYGWWGDMDFAPHLLATLALPSQGQVRVTYHPPRDLAAGMDRKALAQDLTDQVRSAL</sequence>
<dbReference type="Proteomes" id="UP000199550">
    <property type="component" value="Unassembled WGS sequence"/>
</dbReference>
<dbReference type="PANTHER" id="PTHR23063">
    <property type="entry name" value="PHOSPHOLIPID ACYLTRANSFERASE"/>
    <property type="match status" value="1"/>
</dbReference>
<evidence type="ECO:0000256" key="7">
    <source>
        <dbReference type="ARBA" id="ARBA00023315"/>
    </source>
</evidence>
<dbReference type="OrthoDB" id="9806880at2"/>
<dbReference type="CDD" id="cd07989">
    <property type="entry name" value="LPLAT_AGPAT-like"/>
    <property type="match status" value="1"/>
</dbReference>
<keyword evidence="3 8" id="KW-0812">Transmembrane</keyword>
<dbReference type="SMART" id="SM00563">
    <property type="entry name" value="PlsC"/>
    <property type="match status" value="1"/>
</dbReference>
<accession>A0A1I4CKR9</accession>
<keyword evidence="7 10" id="KW-0012">Acyltransferase</keyword>
<keyword evidence="4 8" id="KW-1133">Transmembrane helix</keyword>
<organism evidence="10 11">
    <name type="scientific">Loktanella salsilacus</name>
    <dbReference type="NCBI Taxonomy" id="195913"/>
    <lineage>
        <taxon>Bacteria</taxon>
        <taxon>Pseudomonadati</taxon>
        <taxon>Pseudomonadota</taxon>
        <taxon>Alphaproteobacteria</taxon>
        <taxon>Rhodobacterales</taxon>
        <taxon>Roseobacteraceae</taxon>
        <taxon>Loktanella</taxon>
    </lineage>
</organism>
<dbReference type="GO" id="GO:0006629">
    <property type="term" value="P:lipid metabolic process"/>
    <property type="evidence" value="ECO:0007669"/>
    <property type="project" value="UniProtKB-KW"/>
</dbReference>
<dbReference type="STRING" id="195913.SAMN04488004_102214"/>
<evidence type="ECO:0000256" key="8">
    <source>
        <dbReference type="SAM" id="Phobius"/>
    </source>
</evidence>
<keyword evidence="11" id="KW-1185">Reference proteome</keyword>
<keyword evidence="2 10" id="KW-0808">Transferase</keyword>
<evidence type="ECO:0000256" key="2">
    <source>
        <dbReference type="ARBA" id="ARBA00022679"/>
    </source>
</evidence>
<feature type="domain" description="Phospholipid/glycerol acyltransferase" evidence="9">
    <location>
        <begin position="88"/>
        <end position="199"/>
    </location>
</feature>
<evidence type="ECO:0000256" key="4">
    <source>
        <dbReference type="ARBA" id="ARBA00022989"/>
    </source>
</evidence>
<evidence type="ECO:0000313" key="10">
    <source>
        <dbReference type="EMBL" id="SFK81515.1"/>
    </source>
</evidence>
<evidence type="ECO:0000313" key="11">
    <source>
        <dbReference type="Proteomes" id="UP000199550"/>
    </source>
</evidence>
<evidence type="ECO:0000256" key="1">
    <source>
        <dbReference type="ARBA" id="ARBA00004370"/>
    </source>
</evidence>
<dbReference type="SUPFAM" id="SSF69593">
    <property type="entry name" value="Glycerol-3-phosphate (1)-acyltransferase"/>
    <property type="match status" value="1"/>
</dbReference>
<dbReference type="AlphaFoldDB" id="A0A1I4CKR9"/>
<evidence type="ECO:0000259" key="9">
    <source>
        <dbReference type="SMART" id="SM00563"/>
    </source>
</evidence>
<gene>
    <name evidence="10" type="ORF">SAMN04488004_102214</name>
</gene>
<reference evidence="10 11" key="1">
    <citation type="submission" date="2016-10" db="EMBL/GenBank/DDBJ databases">
        <authorList>
            <person name="de Groot N.N."/>
        </authorList>
    </citation>
    <scope>NUCLEOTIDE SEQUENCE [LARGE SCALE GENOMIC DNA]</scope>
    <source>
        <strain evidence="10 11">DSM 16199</strain>
    </source>
</reference>
<dbReference type="RefSeq" id="WP_090185172.1">
    <property type="nucleotide sequence ID" value="NZ_FOTF01000002.1"/>
</dbReference>
<dbReference type="EMBL" id="FOTF01000002">
    <property type="protein sequence ID" value="SFK81515.1"/>
    <property type="molecule type" value="Genomic_DNA"/>
</dbReference>
<protein>
    <submittedName>
        <fullName evidence="10">Lyso-ornithine lipid acyltransferase</fullName>
    </submittedName>
</protein>
<dbReference type="Pfam" id="PF01553">
    <property type="entry name" value="Acyltransferase"/>
    <property type="match status" value="1"/>
</dbReference>
<keyword evidence="5" id="KW-0443">Lipid metabolism</keyword>
<feature type="transmembrane region" description="Helical" evidence="8">
    <location>
        <begin position="26"/>
        <end position="46"/>
    </location>
</feature>
<evidence type="ECO:0000256" key="5">
    <source>
        <dbReference type="ARBA" id="ARBA00023098"/>
    </source>
</evidence>
<dbReference type="GO" id="GO:0016746">
    <property type="term" value="F:acyltransferase activity"/>
    <property type="evidence" value="ECO:0007669"/>
    <property type="project" value="UniProtKB-KW"/>
</dbReference>